<gene>
    <name evidence="5" type="ORF">SSX86_008259</name>
</gene>
<feature type="domain" description="DNA helicase Pif1-like 2B" evidence="4">
    <location>
        <begin position="1280"/>
        <end position="1325"/>
    </location>
</feature>
<accession>A0AAP0DAY3</accession>
<dbReference type="GO" id="GO:0043139">
    <property type="term" value="F:5'-3' DNA helicase activity"/>
    <property type="evidence" value="ECO:0007669"/>
    <property type="project" value="UniProtKB-EC"/>
</dbReference>
<keyword evidence="1" id="KW-0233">DNA recombination</keyword>
<dbReference type="InterPro" id="IPR049163">
    <property type="entry name" value="Pif1-like_2B_dom"/>
</dbReference>
<dbReference type="GO" id="GO:0006281">
    <property type="term" value="P:DNA repair"/>
    <property type="evidence" value="ECO:0007669"/>
    <property type="project" value="UniProtKB-KW"/>
</dbReference>
<keyword evidence="6" id="KW-1185">Reference proteome</keyword>
<evidence type="ECO:0000259" key="4">
    <source>
        <dbReference type="Pfam" id="PF21530"/>
    </source>
</evidence>
<dbReference type="Pfam" id="PF05970">
    <property type="entry name" value="PIF1"/>
    <property type="match status" value="1"/>
</dbReference>
<dbReference type="InterPro" id="IPR010285">
    <property type="entry name" value="DNA_helicase_pif1-like_DEAD"/>
</dbReference>
<comment type="cofactor">
    <cofactor evidence="1">
        <name>Mg(2+)</name>
        <dbReference type="ChEBI" id="CHEBI:18420"/>
    </cofactor>
</comment>
<sequence length="1405" mass="160892">MNVVEGIPILDNYWVTLTPVSTDRYDMTVYSPNGCDVRDLHAFHVGVQQQNADGEADMEDDSDDDVVEIEGWVSDEDEDVGLENDENEGVQVNVFNEENVADVEVQNEDDVVPVHVEVQNVDIQPEYLFDDILIARRKFRFPARLATLANLHHEMLMDIIFEDGNGESFQVRQEMNRGRPRFNLSGWMGFVNDKDIHLGQELRVRIARDAFKVNPKADLRLRIIGKRSQDGRTYNLPTASEVAALIIGDFEDNIEPRDIVVKTKSGQLERICELHPSYLALQYPLLFPHGEDCYRVDIPHRDVVIENSNQRNKKCTMREYFCYRIQDRMNRFSLILNSRRLFQQFLVDAYTMIESQRLWFIRKKQSTLRCESLNNINDRHQSGDTDLTNTGQRVILPSSFTGGARYMLQNYLDAMSICKWFGYPDFFITITRNPKWPEIQGFLKDTTLSPEDKPNILSRVFKMKLDSIITDLKKNSLLGRVQGVIYTVEFQKRGLPHAHICLFMHPDHKIPCVENVDPYISAEIPDQDEDPELYWLVSEFMIHGPCGAHNMKCPCMVDTKCSKNFPKKYRHHTSIDPDGYPMYRRRDGGPKVTKSGVELDCRNVVPYNKSLLKRYQAHIKVEWCNQGSSIKYLFKYINKGPDRANVKFVQSGNEDSNAEPVDEIKNHFNCRYVSACEAAWRIHEFPVHYRTPSVIRLPFHLPGQQQVVFNEDDDVEDALNKPSVSASKFSSWMRCNEEYEEARALSYIEFPTKFVWMSSSRCWKPRKQGFQIGRIHSVSPKLGELYFLRILLNKVKGPRSFEDIRTVNGVLHPTFRDACYAMGLLDDDKEYIEAIEEASFHSTGYYLRNLFVTMLLSDTLSRPDHVWENSWKFLSDGILHQQRLLLKRPGLTYKDDQLKNLTLGEIEKILYRHNSNLSAFPTMPFPNDIELSKCSNILIHEQLDYDKEDQLKQFQNFASSLTDEQRSIFDEIMMAVDNGGGVFFVYGYGGTGKAFLWNTLSATLRSKGQIVLNVASSGIASLLLPGGTTAHSRFQIPINITEDSICRMKRHSDMSKLLDETKLIIWDEAPMINKHAFEALDKTLRDILSTGNDIESEPLFGGKVVVFGGDFRQILPVLQGASNEDVVSSCITSSYIWRQCKVLTLTKNMRLLQGGDSVDIQETATFAKWLLDIGEGKEGGDNDGESDIVIPADLLIDKSPDPVSDLIDFVYPSLLINFKDPDFWKERSLLTPTNEVVDDINNRLMSLVPGEQHEYLSSDTLCEDEDVHDSFDSRLYSPDVLNSLHFSGIPNRRLILKVGVPIMLLKNIDQRNGLCNGTRLQVTYLGRRVIEAVVISGNNIGYRTFISRLSLIPSDKRIAFRFQRRQFPISVCFAITVNKSQGHSLSKVGLFLKNPVFSHGQLENA</sequence>
<keyword evidence="1" id="KW-0227">DNA damage</keyword>
<dbReference type="EC" id="5.6.2.3" evidence="1"/>
<name>A0AAP0DAY3_9ASTR</name>
<keyword evidence="1" id="KW-0234">DNA repair</keyword>
<feature type="domain" description="DNA helicase Pif1-like DEAD-box helicase" evidence="2">
    <location>
        <begin position="961"/>
        <end position="1178"/>
    </location>
</feature>
<evidence type="ECO:0000313" key="5">
    <source>
        <dbReference type="EMBL" id="KAK9071830.1"/>
    </source>
</evidence>
<dbReference type="GO" id="GO:0006310">
    <property type="term" value="P:DNA recombination"/>
    <property type="evidence" value="ECO:0007669"/>
    <property type="project" value="UniProtKB-KW"/>
</dbReference>
<keyword evidence="1" id="KW-0378">Hydrolase</keyword>
<dbReference type="GO" id="GO:0016787">
    <property type="term" value="F:hydrolase activity"/>
    <property type="evidence" value="ECO:0007669"/>
    <property type="project" value="UniProtKB-KW"/>
</dbReference>
<dbReference type="GO" id="GO:0005524">
    <property type="term" value="F:ATP binding"/>
    <property type="evidence" value="ECO:0007669"/>
    <property type="project" value="UniProtKB-KW"/>
</dbReference>
<protein>
    <recommendedName>
        <fullName evidence="1">ATP-dependent DNA helicase</fullName>
        <ecNumber evidence="1">5.6.2.3</ecNumber>
    </recommendedName>
</protein>
<dbReference type="PANTHER" id="PTHR10492:SF101">
    <property type="entry name" value="ATP-DEPENDENT DNA HELICASE"/>
    <property type="match status" value="1"/>
</dbReference>
<dbReference type="InterPro" id="IPR027417">
    <property type="entry name" value="P-loop_NTPase"/>
</dbReference>
<organism evidence="5 6">
    <name type="scientific">Deinandra increscens subsp. villosa</name>
    <dbReference type="NCBI Taxonomy" id="3103831"/>
    <lineage>
        <taxon>Eukaryota</taxon>
        <taxon>Viridiplantae</taxon>
        <taxon>Streptophyta</taxon>
        <taxon>Embryophyta</taxon>
        <taxon>Tracheophyta</taxon>
        <taxon>Spermatophyta</taxon>
        <taxon>Magnoliopsida</taxon>
        <taxon>eudicotyledons</taxon>
        <taxon>Gunneridae</taxon>
        <taxon>Pentapetalae</taxon>
        <taxon>asterids</taxon>
        <taxon>campanulids</taxon>
        <taxon>Asterales</taxon>
        <taxon>Asteraceae</taxon>
        <taxon>Asteroideae</taxon>
        <taxon>Heliantheae alliance</taxon>
        <taxon>Madieae</taxon>
        <taxon>Madiinae</taxon>
        <taxon>Deinandra</taxon>
    </lineage>
</organism>
<dbReference type="EMBL" id="JBCNJP010000010">
    <property type="protein sequence ID" value="KAK9071830.1"/>
    <property type="molecule type" value="Genomic_DNA"/>
</dbReference>
<reference evidence="5 6" key="1">
    <citation type="submission" date="2024-04" db="EMBL/GenBank/DDBJ databases">
        <title>The reference genome of an endangered Asteraceae, Deinandra increscens subsp. villosa, native to the Central Coast of California.</title>
        <authorList>
            <person name="Guilliams M."/>
            <person name="Hasenstab-Lehman K."/>
            <person name="Meyer R."/>
            <person name="Mcevoy S."/>
        </authorList>
    </citation>
    <scope>NUCLEOTIDE SEQUENCE [LARGE SCALE GENOMIC DNA]</scope>
    <source>
        <tissue evidence="5">Leaf</tissue>
    </source>
</reference>
<evidence type="ECO:0000256" key="1">
    <source>
        <dbReference type="RuleBase" id="RU363044"/>
    </source>
</evidence>
<comment type="catalytic activity">
    <reaction evidence="1">
        <text>ATP + H2O = ADP + phosphate + H(+)</text>
        <dbReference type="Rhea" id="RHEA:13065"/>
        <dbReference type="ChEBI" id="CHEBI:15377"/>
        <dbReference type="ChEBI" id="CHEBI:15378"/>
        <dbReference type="ChEBI" id="CHEBI:30616"/>
        <dbReference type="ChEBI" id="CHEBI:43474"/>
        <dbReference type="ChEBI" id="CHEBI:456216"/>
        <dbReference type="EC" id="5.6.2.3"/>
    </reaction>
</comment>
<keyword evidence="1" id="KW-0067">ATP-binding</keyword>
<dbReference type="InterPro" id="IPR025476">
    <property type="entry name" value="Helitron_helicase-like"/>
</dbReference>
<dbReference type="SUPFAM" id="SSF52540">
    <property type="entry name" value="P-loop containing nucleoside triphosphate hydrolases"/>
    <property type="match status" value="2"/>
</dbReference>
<proteinExistence type="inferred from homology"/>
<comment type="similarity">
    <text evidence="1">Belongs to the helicase family.</text>
</comment>
<feature type="domain" description="Helitron helicase-like" evidence="3">
    <location>
        <begin position="320"/>
        <end position="500"/>
    </location>
</feature>
<dbReference type="Gene3D" id="3.40.50.300">
    <property type="entry name" value="P-loop containing nucleotide triphosphate hydrolases"/>
    <property type="match status" value="1"/>
</dbReference>
<dbReference type="Proteomes" id="UP001408789">
    <property type="component" value="Unassembled WGS sequence"/>
</dbReference>
<dbReference type="Pfam" id="PF14214">
    <property type="entry name" value="Helitron_like_N"/>
    <property type="match status" value="1"/>
</dbReference>
<comment type="caution">
    <text evidence="5">The sequence shown here is derived from an EMBL/GenBank/DDBJ whole genome shotgun (WGS) entry which is preliminary data.</text>
</comment>
<dbReference type="PANTHER" id="PTHR10492">
    <property type="match status" value="1"/>
</dbReference>
<dbReference type="GO" id="GO:0000723">
    <property type="term" value="P:telomere maintenance"/>
    <property type="evidence" value="ECO:0007669"/>
    <property type="project" value="InterPro"/>
</dbReference>
<evidence type="ECO:0000259" key="2">
    <source>
        <dbReference type="Pfam" id="PF05970"/>
    </source>
</evidence>
<evidence type="ECO:0000313" key="6">
    <source>
        <dbReference type="Proteomes" id="UP001408789"/>
    </source>
</evidence>
<evidence type="ECO:0000259" key="3">
    <source>
        <dbReference type="Pfam" id="PF14214"/>
    </source>
</evidence>
<keyword evidence="1" id="KW-0547">Nucleotide-binding</keyword>
<dbReference type="Pfam" id="PF21530">
    <property type="entry name" value="Pif1_2B_dom"/>
    <property type="match status" value="1"/>
</dbReference>
<keyword evidence="1" id="KW-0347">Helicase</keyword>